<reference evidence="1 2" key="1">
    <citation type="submission" date="2014-02" db="EMBL/GenBank/DDBJ databases">
        <title>Draft genome sequence of Lysinibacillus odysseyi NBRC 100172.</title>
        <authorList>
            <person name="Zhang F."/>
            <person name="Wang G."/>
            <person name="Zhang L."/>
        </authorList>
    </citation>
    <scope>NUCLEOTIDE SEQUENCE [LARGE SCALE GENOMIC DNA]</scope>
    <source>
        <strain evidence="1 2">NBRC 100172</strain>
    </source>
</reference>
<dbReference type="Gene3D" id="2.130.10.10">
    <property type="entry name" value="YVTN repeat-like/Quinoprotein amine dehydrogenase"/>
    <property type="match status" value="1"/>
</dbReference>
<organism evidence="1 2">
    <name type="scientific">Lysinibacillus odysseyi 34hs-1 = NBRC 100172</name>
    <dbReference type="NCBI Taxonomy" id="1220589"/>
    <lineage>
        <taxon>Bacteria</taxon>
        <taxon>Bacillati</taxon>
        <taxon>Bacillota</taxon>
        <taxon>Bacilli</taxon>
        <taxon>Bacillales</taxon>
        <taxon>Bacillaceae</taxon>
        <taxon>Lysinibacillus</taxon>
    </lineage>
</organism>
<dbReference type="PANTHER" id="PTHR47197">
    <property type="entry name" value="PROTEIN NIRF"/>
    <property type="match status" value="1"/>
</dbReference>
<dbReference type="PROSITE" id="PS51257">
    <property type="entry name" value="PROKAR_LIPOPROTEIN"/>
    <property type="match status" value="1"/>
</dbReference>
<keyword evidence="2" id="KW-1185">Reference proteome</keyword>
<name>A0A0A3IDL8_9BACI</name>
<evidence type="ECO:0008006" key="3">
    <source>
        <dbReference type="Google" id="ProtNLM"/>
    </source>
</evidence>
<dbReference type="InterPro" id="IPR015943">
    <property type="entry name" value="WD40/YVTN_repeat-like_dom_sf"/>
</dbReference>
<dbReference type="InterPro" id="IPR011044">
    <property type="entry name" value="Quino_amine_DH_bsu"/>
</dbReference>
<dbReference type="InterPro" id="IPR011048">
    <property type="entry name" value="Haem_d1_sf"/>
</dbReference>
<dbReference type="Proteomes" id="UP000030437">
    <property type="component" value="Unassembled WGS sequence"/>
</dbReference>
<dbReference type="InterPro" id="IPR051200">
    <property type="entry name" value="Host-pathogen_enzymatic-act"/>
</dbReference>
<proteinExistence type="predicted"/>
<gene>
    <name evidence="1" type="ORF">CD32_18620</name>
</gene>
<dbReference type="EMBL" id="JPVP01000059">
    <property type="protein sequence ID" value="KGR82851.1"/>
    <property type="molecule type" value="Genomic_DNA"/>
</dbReference>
<dbReference type="OrthoDB" id="120019at2"/>
<dbReference type="SUPFAM" id="SSF50969">
    <property type="entry name" value="YVTN repeat-like/Quinoprotein amine dehydrogenase"/>
    <property type="match status" value="1"/>
</dbReference>
<comment type="caution">
    <text evidence="1">The sequence shown here is derived from an EMBL/GenBank/DDBJ whole genome shotgun (WGS) entry which is preliminary data.</text>
</comment>
<protein>
    <recommendedName>
        <fullName evidence="3">Surface antigen</fullName>
    </recommendedName>
</protein>
<evidence type="ECO:0000313" key="1">
    <source>
        <dbReference type="EMBL" id="KGR82851.1"/>
    </source>
</evidence>
<sequence length="318" mass="35568">MKKMIVVLLMCIFLISGCNEERFTKIDSHQPFVASVNILDPSLSFFDNEGKEIAVWDFDVAYTGAALIQHDHVLMYGHDLTEAHLYSLSTGKREAVIKCGAGTTNAYYDEQTERFFLTNSKKNTVTSYNLQAAKISEQKLYNYPMSMASNAGLLYVLNYKDTILSVLDIETLQVVDEWEIPKSSHGIAILADQHAVWIGGHGQGNRPNDTIDVYNLETGKKQKEISMPLMPVGISTKEQEVAVISHGKSTLYVAAADGEVLWSQKIGANPFATTYFEKWIIIAGYDDQTIYFVDEQGIAKKAKTKKGPFQLLAREDTR</sequence>
<accession>A0A0A3IDL8</accession>
<dbReference type="eggNOG" id="COG3391">
    <property type="taxonomic scope" value="Bacteria"/>
</dbReference>
<dbReference type="PANTHER" id="PTHR47197:SF3">
    <property type="entry name" value="DIHYDRO-HEME D1 DEHYDROGENASE"/>
    <property type="match status" value="1"/>
</dbReference>
<dbReference type="SUPFAM" id="SSF51004">
    <property type="entry name" value="C-terminal (heme d1) domain of cytochrome cd1-nitrite reductase"/>
    <property type="match status" value="1"/>
</dbReference>
<dbReference type="AlphaFoldDB" id="A0A0A3IDL8"/>
<dbReference type="RefSeq" id="WP_036157434.1">
    <property type="nucleotide sequence ID" value="NZ_AVCX01000002.1"/>
</dbReference>
<evidence type="ECO:0000313" key="2">
    <source>
        <dbReference type="Proteomes" id="UP000030437"/>
    </source>
</evidence>
<dbReference type="STRING" id="1220589.CD32_18620"/>